<dbReference type="EMBL" id="OC871554">
    <property type="protein sequence ID" value="CAD7635487.1"/>
    <property type="molecule type" value="Genomic_DNA"/>
</dbReference>
<name>A0A7R9L5J1_9ACAR</name>
<evidence type="ECO:0000313" key="1">
    <source>
        <dbReference type="EMBL" id="CAD7635487.1"/>
    </source>
</evidence>
<keyword evidence="2" id="KW-1185">Reference proteome</keyword>
<dbReference type="EMBL" id="CAJPIZ010016979">
    <property type="protein sequence ID" value="CAG2115917.1"/>
    <property type="molecule type" value="Genomic_DNA"/>
</dbReference>
<accession>A0A7R9L5J1</accession>
<sequence length="70" mass="8011">MDLSRSQLYSFTICHNNEPVIHLADNSETESQFSPNRLSVTSMRLLLMTRPPIEVGFWALMDICNCLPLI</sequence>
<reference evidence="1" key="1">
    <citation type="submission" date="2020-11" db="EMBL/GenBank/DDBJ databases">
        <authorList>
            <person name="Tran Van P."/>
        </authorList>
    </citation>
    <scope>NUCLEOTIDE SEQUENCE</scope>
</reference>
<protein>
    <submittedName>
        <fullName evidence="1">Uncharacterized protein</fullName>
    </submittedName>
</protein>
<dbReference type="AlphaFoldDB" id="A0A7R9L5J1"/>
<proteinExistence type="predicted"/>
<organism evidence="1">
    <name type="scientific">Medioppia subpectinata</name>
    <dbReference type="NCBI Taxonomy" id="1979941"/>
    <lineage>
        <taxon>Eukaryota</taxon>
        <taxon>Metazoa</taxon>
        <taxon>Ecdysozoa</taxon>
        <taxon>Arthropoda</taxon>
        <taxon>Chelicerata</taxon>
        <taxon>Arachnida</taxon>
        <taxon>Acari</taxon>
        <taxon>Acariformes</taxon>
        <taxon>Sarcoptiformes</taxon>
        <taxon>Oribatida</taxon>
        <taxon>Brachypylina</taxon>
        <taxon>Oppioidea</taxon>
        <taxon>Oppiidae</taxon>
        <taxon>Medioppia</taxon>
    </lineage>
</organism>
<gene>
    <name evidence="1" type="ORF">OSB1V03_LOCUS15878</name>
</gene>
<evidence type="ECO:0000313" key="2">
    <source>
        <dbReference type="Proteomes" id="UP000759131"/>
    </source>
</evidence>
<dbReference type="Proteomes" id="UP000759131">
    <property type="component" value="Unassembled WGS sequence"/>
</dbReference>